<dbReference type="OrthoDB" id="5705574at2"/>
<reference evidence="4" key="1">
    <citation type="submission" date="2018-08" db="EMBL/GenBank/DDBJ databases">
        <authorList>
            <person name="Kim S.-J."/>
            <person name="Jung G.-Y."/>
        </authorList>
    </citation>
    <scope>NUCLEOTIDE SEQUENCE [LARGE SCALE GENOMIC DNA]</scope>
    <source>
        <strain evidence="4">GY_G</strain>
    </source>
</reference>
<comment type="caution">
    <text evidence="3">The sequence shown here is derived from an EMBL/GenBank/DDBJ whole genome shotgun (WGS) entry which is preliminary data.</text>
</comment>
<keyword evidence="3" id="KW-0378">Hydrolase</keyword>
<feature type="signal peptide" evidence="1">
    <location>
        <begin position="1"/>
        <end position="29"/>
    </location>
</feature>
<evidence type="ECO:0000256" key="1">
    <source>
        <dbReference type="SAM" id="SignalP"/>
    </source>
</evidence>
<dbReference type="EMBL" id="QRGP01000002">
    <property type="protein sequence ID" value="RDV02852.1"/>
    <property type="molecule type" value="Genomic_DNA"/>
</dbReference>
<name>A0A371B5R7_9SPHN</name>
<dbReference type="GO" id="GO:0016787">
    <property type="term" value="F:hydrolase activity"/>
    <property type="evidence" value="ECO:0007669"/>
    <property type="project" value="UniProtKB-KW"/>
</dbReference>
<feature type="chain" id="PRO_5016870196" evidence="1">
    <location>
        <begin position="30"/>
        <end position="381"/>
    </location>
</feature>
<dbReference type="InterPro" id="IPR012338">
    <property type="entry name" value="Beta-lactam/transpept-like"/>
</dbReference>
<dbReference type="InterPro" id="IPR050789">
    <property type="entry name" value="Diverse_Enzym_Activities"/>
</dbReference>
<proteinExistence type="predicted"/>
<organism evidence="3 4">
    <name type="scientific">Sphingorhabdus pulchriflava</name>
    <dbReference type="NCBI Taxonomy" id="2292257"/>
    <lineage>
        <taxon>Bacteria</taxon>
        <taxon>Pseudomonadati</taxon>
        <taxon>Pseudomonadota</taxon>
        <taxon>Alphaproteobacteria</taxon>
        <taxon>Sphingomonadales</taxon>
        <taxon>Sphingomonadaceae</taxon>
        <taxon>Sphingorhabdus</taxon>
    </lineage>
</organism>
<keyword evidence="4" id="KW-1185">Reference proteome</keyword>
<feature type="domain" description="Beta-lactamase-related" evidence="2">
    <location>
        <begin position="42"/>
        <end position="364"/>
    </location>
</feature>
<evidence type="ECO:0000313" key="4">
    <source>
        <dbReference type="Proteomes" id="UP000263833"/>
    </source>
</evidence>
<dbReference type="InterPro" id="IPR001466">
    <property type="entry name" value="Beta-lactam-related"/>
</dbReference>
<gene>
    <name evidence="3" type="ORF">DXH95_13055</name>
</gene>
<evidence type="ECO:0000259" key="2">
    <source>
        <dbReference type="Pfam" id="PF00144"/>
    </source>
</evidence>
<dbReference type="PANTHER" id="PTHR43283:SF3">
    <property type="entry name" value="BETA-LACTAMASE FAMILY PROTEIN (AFU_ORTHOLOGUE AFUA_5G07500)"/>
    <property type="match status" value="1"/>
</dbReference>
<accession>A0A371B5R7</accession>
<dbReference type="PANTHER" id="PTHR43283">
    <property type="entry name" value="BETA-LACTAMASE-RELATED"/>
    <property type="match status" value="1"/>
</dbReference>
<dbReference type="Pfam" id="PF00144">
    <property type="entry name" value="Beta-lactamase"/>
    <property type="match status" value="1"/>
</dbReference>
<protein>
    <submittedName>
        <fullName evidence="3">Class A beta-lactamase-related serine hydrolase</fullName>
    </submittedName>
</protein>
<dbReference type="Proteomes" id="UP000263833">
    <property type="component" value="Unassembled WGS sequence"/>
</dbReference>
<keyword evidence="1" id="KW-0732">Signal</keyword>
<sequence>MQGGRVIVAKAAIALAIAALAFAPIASSAEPVLPRPAVVRIDFDSSKILASRADGEAGVRGRAVSANDPVRVASISKLVTAIAVMRLVDQGRIDLDRDISEYLGFQIRNPAFPDQDITLRHLMTHTSGVRDKIDYLIPLDGQVEAVMTNAAAWDSKHRPGIYFSYANLNSPIIAATIEAATGERFDKLVAKTVLAPLKIDACFNWGAGCSPGRRAQAVTLLRTNGDLARDAAIKGSDPCPVLAAADGSCDLRRYPLGRNGSSFSPQGGLRISADDLAKVGQLMLNGGRPLLSSKAFAEMTRLQWRFNGVNGDDDRGYFKAYGLGVHIHEDSAGALWIGHVGEAYALRAGLWVNPETRKGFAQYVTMVPAETPIGHCLETCP</sequence>
<evidence type="ECO:0000313" key="3">
    <source>
        <dbReference type="EMBL" id="RDV02852.1"/>
    </source>
</evidence>
<dbReference type="Gene3D" id="3.40.710.10">
    <property type="entry name" value="DD-peptidase/beta-lactamase superfamily"/>
    <property type="match status" value="1"/>
</dbReference>
<dbReference type="SUPFAM" id="SSF56601">
    <property type="entry name" value="beta-lactamase/transpeptidase-like"/>
    <property type="match status" value="1"/>
</dbReference>
<dbReference type="AlphaFoldDB" id="A0A371B5R7"/>